<proteinExistence type="predicted"/>
<evidence type="ECO:0000313" key="1">
    <source>
        <dbReference type="EMBL" id="CAF4285412.1"/>
    </source>
</evidence>
<reference evidence="1" key="1">
    <citation type="submission" date="2021-02" db="EMBL/GenBank/DDBJ databases">
        <authorList>
            <person name="Nowell W R."/>
        </authorList>
    </citation>
    <scope>NUCLEOTIDE SEQUENCE</scope>
</reference>
<comment type="caution">
    <text evidence="1">The sequence shown here is derived from an EMBL/GenBank/DDBJ whole genome shotgun (WGS) entry which is preliminary data.</text>
</comment>
<gene>
    <name evidence="1" type="ORF">OKA104_LOCUS45415</name>
</gene>
<dbReference type="AlphaFoldDB" id="A0A820H0Z6"/>
<dbReference type="Proteomes" id="UP000663881">
    <property type="component" value="Unassembled WGS sequence"/>
</dbReference>
<name>A0A820H0Z6_9BILA</name>
<dbReference type="EMBL" id="CAJOAY010015047">
    <property type="protein sequence ID" value="CAF4285412.1"/>
    <property type="molecule type" value="Genomic_DNA"/>
</dbReference>
<evidence type="ECO:0000313" key="2">
    <source>
        <dbReference type="Proteomes" id="UP000663881"/>
    </source>
</evidence>
<accession>A0A820H0Z6</accession>
<organism evidence="1 2">
    <name type="scientific">Adineta steineri</name>
    <dbReference type="NCBI Taxonomy" id="433720"/>
    <lineage>
        <taxon>Eukaryota</taxon>
        <taxon>Metazoa</taxon>
        <taxon>Spiralia</taxon>
        <taxon>Gnathifera</taxon>
        <taxon>Rotifera</taxon>
        <taxon>Eurotatoria</taxon>
        <taxon>Bdelloidea</taxon>
        <taxon>Adinetida</taxon>
        <taxon>Adinetidae</taxon>
        <taxon>Adineta</taxon>
    </lineage>
</organism>
<sequence length="30" mass="3548">FIKQLSCYCHVTYLIAANEINELDRNLYSI</sequence>
<feature type="non-terminal residue" evidence="1">
    <location>
        <position position="1"/>
    </location>
</feature>
<protein>
    <submittedName>
        <fullName evidence="1">Uncharacterized protein</fullName>
    </submittedName>
</protein>